<comment type="caution">
    <text evidence="1">The sequence shown here is derived from an EMBL/GenBank/DDBJ whole genome shotgun (WGS) entry which is preliminary data.</text>
</comment>
<evidence type="ECO:0000313" key="2">
    <source>
        <dbReference type="Proteomes" id="UP001632038"/>
    </source>
</evidence>
<accession>A0ABD3DRB5</accession>
<protein>
    <submittedName>
        <fullName evidence="1">Uncharacterized protein</fullName>
    </submittedName>
</protein>
<sequence length="166" mass="18581">MVRFMPNHVDQTNITPIHLALGLFVSVTLLVSLCAKHARKYTSETSDEPNTPLKSPLHTAAKQMITTMSHKAMMPLVLAKKSGLEFNSKIFGNNKKNIQLGQEESGLWQKAIMMGEKCQPPEFSGVIYYDYSGNRIPAMPKSPRAGNMSPLRDFAFTVEKMDNSKY</sequence>
<organism evidence="1 2">
    <name type="scientific">Castilleja foliolosa</name>
    <dbReference type="NCBI Taxonomy" id="1961234"/>
    <lineage>
        <taxon>Eukaryota</taxon>
        <taxon>Viridiplantae</taxon>
        <taxon>Streptophyta</taxon>
        <taxon>Embryophyta</taxon>
        <taxon>Tracheophyta</taxon>
        <taxon>Spermatophyta</taxon>
        <taxon>Magnoliopsida</taxon>
        <taxon>eudicotyledons</taxon>
        <taxon>Gunneridae</taxon>
        <taxon>Pentapetalae</taxon>
        <taxon>asterids</taxon>
        <taxon>lamiids</taxon>
        <taxon>Lamiales</taxon>
        <taxon>Orobanchaceae</taxon>
        <taxon>Pedicularideae</taxon>
        <taxon>Castillejinae</taxon>
        <taxon>Castilleja</taxon>
    </lineage>
</organism>
<gene>
    <name evidence="1" type="ORF">CASFOL_009808</name>
</gene>
<keyword evidence="2" id="KW-1185">Reference proteome</keyword>
<dbReference type="AlphaFoldDB" id="A0ABD3DRB5"/>
<dbReference type="PANTHER" id="PTHR33237">
    <property type="entry name" value="F2P16.13 PROTEIN-RELATED"/>
    <property type="match status" value="1"/>
</dbReference>
<dbReference type="Proteomes" id="UP001632038">
    <property type="component" value="Unassembled WGS sequence"/>
</dbReference>
<evidence type="ECO:0000313" key="1">
    <source>
        <dbReference type="EMBL" id="KAL3644628.1"/>
    </source>
</evidence>
<dbReference type="EMBL" id="JAVIJP010000013">
    <property type="protein sequence ID" value="KAL3644628.1"/>
    <property type="molecule type" value="Genomic_DNA"/>
</dbReference>
<proteinExistence type="predicted"/>
<dbReference type="PANTHER" id="PTHR33237:SF50">
    <property type="entry name" value="TRANSMEMBRANE PROTEIN"/>
    <property type="match status" value="1"/>
</dbReference>
<name>A0ABD3DRB5_9LAMI</name>
<reference evidence="2" key="1">
    <citation type="journal article" date="2024" name="IScience">
        <title>Strigolactones Initiate the Formation of Haustorium-like Structures in Castilleja.</title>
        <authorList>
            <person name="Buerger M."/>
            <person name="Peterson D."/>
            <person name="Chory J."/>
        </authorList>
    </citation>
    <scope>NUCLEOTIDE SEQUENCE [LARGE SCALE GENOMIC DNA]</scope>
</reference>